<dbReference type="KEGG" id="tet:TTHERM_000927045"/>
<feature type="transmembrane region" description="Helical" evidence="1">
    <location>
        <begin position="27"/>
        <end position="47"/>
    </location>
</feature>
<name>W7XIZ1_TETTS</name>
<evidence type="ECO:0000256" key="1">
    <source>
        <dbReference type="SAM" id="Phobius"/>
    </source>
</evidence>
<accession>W7XIZ1</accession>
<dbReference type="GeneID" id="24441110"/>
<organism evidence="2 3">
    <name type="scientific">Tetrahymena thermophila (strain SB210)</name>
    <dbReference type="NCBI Taxonomy" id="312017"/>
    <lineage>
        <taxon>Eukaryota</taxon>
        <taxon>Sar</taxon>
        <taxon>Alveolata</taxon>
        <taxon>Ciliophora</taxon>
        <taxon>Intramacronucleata</taxon>
        <taxon>Oligohymenophorea</taxon>
        <taxon>Hymenostomatida</taxon>
        <taxon>Tetrahymenina</taxon>
        <taxon>Tetrahymenidae</taxon>
        <taxon>Tetrahymena</taxon>
    </lineage>
</organism>
<evidence type="ECO:0000313" key="2">
    <source>
        <dbReference type="EMBL" id="EWS75046.1"/>
    </source>
</evidence>
<dbReference type="InParanoid" id="W7XIZ1"/>
<protein>
    <submittedName>
        <fullName evidence="2">Transmembrane protein, putative</fullName>
    </submittedName>
</protein>
<sequence>MLRKNRKKQNIAVCCFVYYYCYQYCNLIYCLFFFVWVFFYILIYYYFQNSSIKKFIQTLLYIPVMLFPFHVKSNIFKINQCKSLFDGQTNHLSISLTLSRLFVLFCFIDCLFVCLFIYFACFISHLIKIYSISSQYQYLIFNLV</sequence>
<dbReference type="AlphaFoldDB" id="W7XIZ1"/>
<dbReference type="Proteomes" id="UP000009168">
    <property type="component" value="Unassembled WGS sequence"/>
</dbReference>
<keyword evidence="1" id="KW-1133">Transmembrane helix</keyword>
<evidence type="ECO:0000313" key="3">
    <source>
        <dbReference type="Proteomes" id="UP000009168"/>
    </source>
</evidence>
<keyword evidence="1" id="KW-0472">Membrane</keyword>
<keyword evidence="3" id="KW-1185">Reference proteome</keyword>
<feature type="transmembrane region" description="Helical" evidence="1">
    <location>
        <begin position="101"/>
        <end position="127"/>
    </location>
</feature>
<keyword evidence="1 2" id="KW-0812">Transmembrane</keyword>
<proteinExistence type="predicted"/>
<gene>
    <name evidence="2" type="ORF">TTHERM_000927045</name>
</gene>
<dbReference type="RefSeq" id="XP_012652421.1">
    <property type="nucleotide sequence ID" value="XM_012796967.1"/>
</dbReference>
<dbReference type="EMBL" id="GG662734">
    <property type="protein sequence ID" value="EWS75046.1"/>
    <property type="molecule type" value="Genomic_DNA"/>
</dbReference>
<reference evidence="3" key="1">
    <citation type="journal article" date="2006" name="PLoS Biol.">
        <title>Macronuclear genome sequence of the ciliate Tetrahymena thermophila, a model eukaryote.</title>
        <authorList>
            <person name="Eisen J.A."/>
            <person name="Coyne R.S."/>
            <person name="Wu M."/>
            <person name="Wu D."/>
            <person name="Thiagarajan M."/>
            <person name="Wortman J.R."/>
            <person name="Badger J.H."/>
            <person name="Ren Q."/>
            <person name="Amedeo P."/>
            <person name="Jones K.M."/>
            <person name="Tallon L.J."/>
            <person name="Delcher A.L."/>
            <person name="Salzberg S.L."/>
            <person name="Silva J.C."/>
            <person name="Haas B.J."/>
            <person name="Majoros W.H."/>
            <person name="Farzad M."/>
            <person name="Carlton J.M."/>
            <person name="Smith R.K. Jr."/>
            <person name="Garg J."/>
            <person name="Pearlman R.E."/>
            <person name="Karrer K.M."/>
            <person name="Sun L."/>
            <person name="Manning G."/>
            <person name="Elde N.C."/>
            <person name="Turkewitz A.P."/>
            <person name="Asai D.J."/>
            <person name="Wilkes D.E."/>
            <person name="Wang Y."/>
            <person name="Cai H."/>
            <person name="Collins K."/>
            <person name="Stewart B.A."/>
            <person name="Lee S.R."/>
            <person name="Wilamowska K."/>
            <person name="Weinberg Z."/>
            <person name="Ruzzo W.L."/>
            <person name="Wloga D."/>
            <person name="Gaertig J."/>
            <person name="Frankel J."/>
            <person name="Tsao C.-C."/>
            <person name="Gorovsky M.A."/>
            <person name="Keeling P.J."/>
            <person name="Waller R.F."/>
            <person name="Patron N.J."/>
            <person name="Cherry J.M."/>
            <person name="Stover N.A."/>
            <person name="Krieger C.J."/>
            <person name="del Toro C."/>
            <person name="Ryder H.F."/>
            <person name="Williamson S.C."/>
            <person name="Barbeau R.A."/>
            <person name="Hamilton E.P."/>
            <person name="Orias E."/>
        </authorList>
    </citation>
    <scope>NUCLEOTIDE SEQUENCE [LARGE SCALE GENOMIC DNA]</scope>
    <source>
        <strain evidence="3">SB210</strain>
    </source>
</reference>